<evidence type="ECO:0000256" key="4">
    <source>
        <dbReference type="ARBA" id="ARBA00022989"/>
    </source>
</evidence>
<keyword evidence="5 7" id="KW-0472">Membrane</keyword>
<feature type="transmembrane region" description="Helical" evidence="7">
    <location>
        <begin position="12"/>
        <end position="31"/>
    </location>
</feature>
<evidence type="ECO:0000256" key="5">
    <source>
        <dbReference type="ARBA" id="ARBA00023136"/>
    </source>
</evidence>
<keyword evidence="4 7" id="KW-1133">Transmembrane helix</keyword>
<protein>
    <recommendedName>
        <fullName evidence="6">Putative O-antigen transporter</fullName>
    </recommendedName>
</protein>
<feature type="transmembrane region" description="Helical" evidence="7">
    <location>
        <begin position="82"/>
        <end position="107"/>
    </location>
</feature>
<evidence type="ECO:0000256" key="7">
    <source>
        <dbReference type="SAM" id="Phobius"/>
    </source>
</evidence>
<organism evidence="9">
    <name type="scientific">Escherichia coli</name>
    <dbReference type="NCBI Taxonomy" id="562"/>
    <lineage>
        <taxon>Bacteria</taxon>
        <taxon>Pseudomonadati</taxon>
        <taxon>Pseudomonadota</taxon>
        <taxon>Gammaproteobacteria</taxon>
        <taxon>Enterobacterales</taxon>
        <taxon>Enterobacteriaceae</taxon>
        <taxon>Escherichia</taxon>
    </lineage>
</organism>
<feature type="transmembrane region" description="Helical" evidence="7">
    <location>
        <begin position="352"/>
        <end position="373"/>
    </location>
</feature>
<dbReference type="GO" id="GO:0005886">
    <property type="term" value="C:plasma membrane"/>
    <property type="evidence" value="ECO:0007669"/>
    <property type="project" value="UniProtKB-SubCell"/>
</dbReference>
<dbReference type="InterPro" id="IPR050833">
    <property type="entry name" value="Poly_Biosynth_Transport"/>
</dbReference>
<dbReference type="PANTHER" id="PTHR30250">
    <property type="entry name" value="PST FAMILY PREDICTED COLANIC ACID TRANSPORTER"/>
    <property type="match status" value="1"/>
</dbReference>
<keyword evidence="2" id="KW-1003">Cell membrane</keyword>
<dbReference type="EMBL" id="AB811611">
    <property type="protein sequence ID" value="BAQ00793.1"/>
    <property type="molecule type" value="Genomic_DNA"/>
</dbReference>
<sequence length="414" mass="46656">MLNFTLIKNIFYLFIVQIINYVAPFLVLPYLSRVLSVDNFGLLMMIISASSIALIVTDYGFSLSGPLFVAVNKHNKVVINQYIGTIYLIKSVLISIIWFLFLFIYFISDNEITSHFSNILWLGVIITTQSFQPIWFFQGLEKMKNITFSLIISKSVYVILIFCLVKTNHVERVFLALVLSNVVTLVISNYLLYRNGYAIGTPCNKLFRDEIKNSFPFFLSRAAVGVYTSASTFIVGSFAGLNQAAVYSSAEKLYQAGQNALSPISQALYPYLARSGDKKTLYKFVVLFFILLCMICILSSYYSNTIVMLFFGNKYNAASQVLNVFLLSLVITFVSFNFGYPAFAAIKRVQIVNYTVVLGGGLQLLMIIILIVSEKITPLNMARSVLFTETLVLISRLGLYFYLILKNDNVSGLK</sequence>
<keyword evidence="3 7" id="KW-0812">Transmembrane</keyword>
<dbReference type="AlphaFoldDB" id="A0A0A8J473"/>
<reference evidence="9" key="1">
    <citation type="journal article" date="2014" name="DNA Res.">
        <title>A complete view of the genetic diversity of the Escherichia coli O-antigen biosynthesis gene cluster.</title>
        <authorList>
            <person name="Iguchi A."/>
            <person name="Iyoda S."/>
            <person name="Kikuchi T."/>
            <person name="Ogura Y."/>
            <person name="Katsura K."/>
            <person name="Ohnishi M."/>
            <person name="Hayashi T."/>
            <person name="Thomson N.R."/>
        </authorList>
    </citation>
    <scope>NUCLEOTIDE SEQUENCE</scope>
    <source>
        <strain evidence="9">E40</strain>
    </source>
</reference>
<feature type="transmembrane region" description="Helical" evidence="7">
    <location>
        <begin position="385"/>
        <end position="405"/>
    </location>
</feature>
<feature type="transmembrane region" description="Helical" evidence="7">
    <location>
        <begin position="322"/>
        <end position="340"/>
    </location>
</feature>
<dbReference type="InterPro" id="IPR002797">
    <property type="entry name" value="Polysacc_synth"/>
</dbReference>
<feature type="transmembrane region" description="Helical" evidence="7">
    <location>
        <begin position="43"/>
        <end position="70"/>
    </location>
</feature>
<dbReference type="PANTHER" id="PTHR30250:SF11">
    <property type="entry name" value="O-ANTIGEN TRANSPORTER-RELATED"/>
    <property type="match status" value="1"/>
</dbReference>
<accession>A0A0A8J473</accession>
<evidence type="ECO:0000256" key="3">
    <source>
        <dbReference type="ARBA" id="ARBA00022692"/>
    </source>
</evidence>
<feature type="transmembrane region" description="Helical" evidence="7">
    <location>
        <begin position="146"/>
        <end position="167"/>
    </location>
</feature>
<proteinExistence type="predicted"/>
<feature type="transmembrane region" description="Helical" evidence="7">
    <location>
        <begin position="119"/>
        <end position="137"/>
    </location>
</feature>
<feature type="transmembrane region" description="Helical" evidence="7">
    <location>
        <begin position="173"/>
        <end position="192"/>
    </location>
</feature>
<name>A0A0A8J473_ECOLX</name>
<evidence type="ECO:0000256" key="6">
    <source>
        <dbReference type="ARBA" id="ARBA00049738"/>
    </source>
</evidence>
<evidence type="ECO:0000313" key="8">
    <source>
        <dbReference type="EMBL" id="AIG62596.1"/>
    </source>
</evidence>
<gene>
    <name evidence="9" type="primary">wzx</name>
</gene>
<evidence type="ECO:0000256" key="2">
    <source>
        <dbReference type="ARBA" id="ARBA00022475"/>
    </source>
</evidence>
<evidence type="ECO:0000256" key="1">
    <source>
        <dbReference type="ARBA" id="ARBA00004651"/>
    </source>
</evidence>
<evidence type="ECO:0000313" key="9">
    <source>
        <dbReference type="EMBL" id="BAQ00793.1"/>
    </source>
</evidence>
<reference evidence="8" key="2">
    <citation type="journal article" date="2016" name="PLoS ONE">
        <title>Comparison of O-Antigen Gene Clusters of All O-Serogroups of Escherichia coli and Proposal for Adopting a New Nomenclature for O-Typing.</title>
        <authorList>
            <person name="DebRoy C."/>
            <person name="Fratamico P.M."/>
            <person name="Yan X."/>
            <person name="Baranzoni G."/>
            <person name="Liu Y."/>
            <person name="Needleman D.S."/>
            <person name="Tebbs R."/>
            <person name="O'Connell C.D."/>
            <person name="Allred A."/>
            <person name="Swimley M."/>
            <person name="Mwangi M."/>
            <person name="Kapur V."/>
            <person name="Raygoza Garay J.A."/>
            <person name="Roberts E.L."/>
            <person name="Katani R."/>
        </authorList>
    </citation>
    <scope>NUCLEOTIDE SEQUENCE</scope>
    <source>
        <strain evidence="8">E 40</strain>
    </source>
</reference>
<dbReference type="EMBL" id="KJ755564">
    <property type="protein sequence ID" value="AIG62596.1"/>
    <property type="molecule type" value="Genomic_DNA"/>
</dbReference>
<comment type="subcellular location">
    <subcellularLocation>
        <location evidence="1">Cell membrane</location>
        <topology evidence="1">Multi-pass membrane protein</topology>
    </subcellularLocation>
</comment>
<dbReference type="RefSeq" id="WP_033552301.1">
    <property type="nucleotide sequence ID" value="NZ_CABWJR010000001.1"/>
</dbReference>
<dbReference type="Pfam" id="PF01943">
    <property type="entry name" value="Polysacc_synt"/>
    <property type="match status" value="1"/>
</dbReference>
<feature type="transmembrane region" description="Helical" evidence="7">
    <location>
        <begin position="281"/>
        <end position="302"/>
    </location>
</feature>